<dbReference type="Gene3D" id="3.30.2310.20">
    <property type="entry name" value="RelE-like"/>
    <property type="match status" value="1"/>
</dbReference>
<dbReference type="EMBL" id="CP060244">
    <property type="protein sequence ID" value="QNT78638.1"/>
    <property type="molecule type" value="Genomic_DNA"/>
</dbReference>
<dbReference type="SUPFAM" id="SSF143011">
    <property type="entry name" value="RelE-like"/>
    <property type="match status" value="1"/>
</dbReference>
<dbReference type="AlphaFoldDB" id="A0A7H1NS78"/>
<keyword evidence="2" id="KW-1185">Reference proteome</keyword>
<dbReference type="EC" id="3.1.-.-" evidence="1"/>
<keyword evidence="1" id="KW-0378">Hydrolase</keyword>
<dbReference type="InterPro" id="IPR035093">
    <property type="entry name" value="RelE/ParE_toxin_dom_sf"/>
</dbReference>
<dbReference type="RefSeq" id="WP_203412886.1">
    <property type="nucleotide sequence ID" value="NZ_CP060244.1"/>
</dbReference>
<accession>A0A7H1NS78</accession>
<dbReference type="Proteomes" id="UP000516349">
    <property type="component" value="Chromosome"/>
</dbReference>
<evidence type="ECO:0000313" key="1">
    <source>
        <dbReference type="EMBL" id="QNT78638.1"/>
    </source>
</evidence>
<dbReference type="GO" id="GO:0016787">
    <property type="term" value="F:hydrolase activity"/>
    <property type="evidence" value="ECO:0007669"/>
    <property type="project" value="UniProtKB-KW"/>
</dbReference>
<reference evidence="1 2" key="1">
    <citation type="submission" date="2020-08" db="EMBL/GenBank/DDBJ databases">
        <title>Complete genome sequence of Entomobacter blattae G55GP.</title>
        <authorList>
            <person name="Poehlein A."/>
            <person name="Guzman J."/>
            <person name="Daniel R."/>
            <person name="Vilcinskas A."/>
        </authorList>
    </citation>
    <scope>NUCLEOTIDE SEQUENCE [LARGE SCALE GENOMIC DNA]</scope>
    <source>
        <strain evidence="1 2">G55GP</strain>
    </source>
</reference>
<name>A0A7H1NS78_9PROT</name>
<dbReference type="KEGG" id="ebla:JGUZn3_14130"/>
<proteinExistence type="predicted"/>
<evidence type="ECO:0000313" key="2">
    <source>
        <dbReference type="Proteomes" id="UP000516349"/>
    </source>
</evidence>
<organism evidence="1 2">
    <name type="scientific">Entomobacter blattae</name>
    <dbReference type="NCBI Taxonomy" id="2762277"/>
    <lineage>
        <taxon>Bacteria</taxon>
        <taxon>Pseudomonadati</taxon>
        <taxon>Pseudomonadota</taxon>
        <taxon>Alphaproteobacteria</taxon>
        <taxon>Acetobacterales</taxon>
        <taxon>Acetobacteraceae</taxon>
        <taxon>Entomobacter</taxon>
    </lineage>
</organism>
<sequence length="68" mass="7747">MPRIKIILDVIEVAQTLEELDIIGFGFHALTGDKAGRYAITVLRNWRITFGWCNAEAIDIDLEDYHGK</sequence>
<gene>
    <name evidence="1" type="primary">higB_1</name>
    <name evidence="1" type="ORF">JGUZn3_14130</name>
</gene>
<protein>
    <submittedName>
        <fullName evidence="1">Endoribonuclease HigB</fullName>
        <ecNumber evidence="1">3.1.-.-</ecNumber>
    </submittedName>
</protein>
<dbReference type="InterPro" id="IPR007711">
    <property type="entry name" value="HigB-1"/>
</dbReference>
<dbReference type="Pfam" id="PF05015">
    <property type="entry name" value="HigB-like_toxin"/>
    <property type="match status" value="1"/>
</dbReference>